<gene>
    <name evidence="1" type="ORF">MENT_LOCUS37487</name>
</gene>
<reference evidence="1 2" key="1">
    <citation type="submission" date="2020-08" db="EMBL/GenBank/DDBJ databases">
        <authorList>
            <person name="Koutsovoulos G."/>
            <person name="Danchin GJ E."/>
        </authorList>
    </citation>
    <scope>NUCLEOTIDE SEQUENCE [LARGE SCALE GENOMIC DNA]</scope>
</reference>
<accession>A0A6V7WDL3</accession>
<dbReference type="AlphaFoldDB" id="A0A6V7WDL3"/>
<sequence length="40" mass="4914">MKTTLKILQKKFSTKIPIKYIIKENEPIYYISDKNTVYRY</sequence>
<proteinExistence type="predicted"/>
<dbReference type="Proteomes" id="UP000580250">
    <property type="component" value="Unassembled WGS sequence"/>
</dbReference>
<evidence type="ECO:0000313" key="1">
    <source>
        <dbReference type="EMBL" id="CAD2185083.1"/>
    </source>
</evidence>
<organism evidence="1 2">
    <name type="scientific">Meloidogyne enterolobii</name>
    <name type="common">Root-knot nematode worm</name>
    <name type="synonym">Meloidogyne mayaguensis</name>
    <dbReference type="NCBI Taxonomy" id="390850"/>
    <lineage>
        <taxon>Eukaryota</taxon>
        <taxon>Metazoa</taxon>
        <taxon>Ecdysozoa</taxon>
        <taxon>Nematoda</taxon>
        <taxon>Chromadorea</taxon>
        <taxon>Rhabditida</taxon>
        <taxon>Tylenchina</taxon>
        <taxon>Tylenchomorpha</taxon>
        <taxon>Tylenchoidea</taxon>
        <taxon>Meloidogynidae</taxon>
        <taxon>Meloidogyninae</taxon>
        <taxon>Meloidogyne</taxon>
    </lineage>
</organism>
<protein>
    <submittedName>
        <fullName evidence="1">Uncharacterized protein</fullName>
    </submittedName>
</protein>
<evidence type="ECO:0000313" key="2">
    <source>
        <dbReference type="Proteomes" id="UP000580250"/>
    </source>
</evidence>
<name>A0A6V7WDL3_MELEN</name>
<dbReference type="EMBL" id="CAJEWN010000529">
    <property type="protein sequence ID" value="CAD2185083.1"/>
    <property type="molecule type" value="Genomic_DNA"/>
</dbReference>
<comment type="caution">
    <text evidence="1">The sequence shown here is derived from an EMBL/GenBank/DDBJ whole genome shotgun (WGS) entry which is preliminary data.</text>
</comment>